<evidence type="ECO:0008006" key="4">
    <source>
        <dbReference type="Google" id="ProtNLM"/>
    </source>
</evidence>
<protein>
    <recommendedName>
        <fullName evidence="4">DUF247 domain-containing protein</fullName>
    </recommendedName>
</protein>
<evidence type="ECO:0000313" key="3">
    <source>
        <dbReference type="Proteomes" id="UP001174677"/>
    </source>
</evidence>
<dbReference type="EMBL" id="JARPOI010000017">
    <property type="protein sequence ID" value="KAJ9139703.1"/>
    <property type="molecule type" value="Genomic_DNA"/>
</dbReference>
<sequence>MDTASYRICTEEFLCFSTPPKRLRQLNEKAYTPRAVSIRSLHYGLEDYIELVKDCEIRLRNFYSEIIGLTCNDFVKMILIDSAFIIMVLMKHSLKEFRGEKNPILVKRRMIGDVRFEIFVLSNKSLHEGHEQLSMILLTHKFFSDTFGSWVAKHILEKHDFSKIEHMVDFLRLCQQPPKLKNRKKLKKLTMPSVAELHRAGVLFELGSGKKLLNIKFQQAILEIPSLQIDNNTGILLRNMQAFEQCLWNHHICVSDNIALVSMLAKGPKDVEILARNGIIDNWLVKSEGVSTLFQKLAQENLLFHDDFYFSALVEDLNAYCKNPWNKWKATLKQDYFNTPWTIISVIAAGILLMLTIVQSVCSTLQLVL</sequence>
<comment type="caution">
    <text evidence="2">The sequence shown here is derived from an EMBL/GenBank/DDBJ whole genome shotgun (WGS) entry which is preliminary data.</text>
</comment>
<accession>A0ABQ9KH46</accession>
<dbReference type="InterPro" id="IPR004158">
    <property type="entry name" value="DUF247_pln"/>
</dbReference>
<gene>
    <name evidence="2" type="ORF">P3X46_030412</name>
</gene>
<name>A0ABQ9KH46_HEVBR</name>
<dbReference type="Proteomes" id="UP001174677">
    <property type="component" value="Chromosome 17"/>
</dbReference>
<dbReference type="Pfam" id="PF03140">
    <property type="entry name" value="DUF247"/>
    <property type="match status" value="1"/>
</dbReference>
<keyword evidence="3" id="KW-1185">Reference proteome</keyword>
<keyword evidence="1" id="KW-1133">Transmembrane helix</keyword>
<reference evidence="2" key="1">
    <citation type="journal article" date="2023" name="Plant Biotechnol. J.">
        <title>Chromosome-level wild Hevea brasiliensis genome provides new tools for genomic-assisted breeding and valuable loci to elevate rubber yield.</title>
        <authorList>
            <person name="Cheng H."/>
            <person name="Song X."/>
            <person name="Hu Y."/>
            <person name="Wu T."/>
            <person name="Yang Q."/>
            <person name="An Z."/>
            <person name="Feng S."/>
            <person name="Deng Z."/>
            <person name="Wu W."/>
            <person name="Zeng X."/>
            <person name="Tu M."/>
            <person name="Wang X."/>
            <person name="Huang H."/>
        </authorList>
    </citation>
    <scope>NUCLEOTIDE SEQUENCE</scope>
    <source>
        <strain evidence="2">MT/VB/25A 57/8</strain>
    </source>
</reference>
<keyword evidence="1" id="KW-0472">Membrane</keyword>
<feature type="transmembrane region" description="Helical" evidence="1">
    <location>
        <begin position="341"/>
        <end position="368"/>
    </location>
</feature>
<organism evidence="2 3">
    <name type="scientific">Hevea brasiliensis</name>
    <name type="common">Para rubber tree</name>
    <name type="synonym">Siphonia brasiliensis</name>
    <dbReference type="NCBI Taxonomy" id="3981"/>
    <lineage>
        <taxon>Eukaryota</taxon>
        <taxon>Viridiplantae</taxon>
        <taxon>Streptophyta</taxon>
        <taxon>Embryophyta</taxon>
        <taxon>Tracheophyta</taxon>
        <taxon>Spermatophyta</taxon>
        <taxon>Magnoliopsida</taxon>
        <taxon>eudicotyledons</taxon>
        <taxon>Gunneridae</taxon>
        <taxon>Pentapetalae</taxon>
        <taxon>rosids</taxon>
        <taxon>fabids</taxon>
        <taxon>Malpighiales</taxon>
        <taxon>Euphorbiaceae</taxon>
        <taxon>Crotonoideae</taxon>
        <taxon>Micrandreae</taxon>
        <taxon>Hevea</taxon>
    </lineage>
</organism>
<dbReference type="PANTHER" id="PTHR31170:SF17">
    <property type="match status" value="1"/>
</dbReference>
<dbReference type="PANTHER" id="PTHR31170">
    <property type="entry name" value="BNAC04G53230D PROTEIN"/>
    <property type="match status" value="1"/>
</dbReference>
<keyword evidence="1" id="KW-0812">Transmembrane</keyword>
<evidence type="ECO:0000313" key="2">
    <source>
        <dbReference type="EMBL" id="KAJ9139703.1"/>
    </source>
</evidence>
<evidence type="ECO:0000256" key="1">
    <source>
        <dbReference type="SAM" id="Phobius"/>
    </source>
</evidence>
<proteinExistence type="predicted"/>